<dbReference type="Gene3D" id="3.40.630.30">
    <property type="match status" value="1"/>
</dbReference>
<accession>A0ABS1N4K6</accession>
<dbReference type="InterPro" id="IPR016181">
    <property type="entry name" value="Acyl_CoA_acyltransferase"/>
</dbReference>
<gene>
    <name evidence="1" type="ORF">JK360_37965</name>
</gene>
<keyword evidence="2" id="KW-1185">Reference proteome</keyword>
<dbReference type="Proteomes" id="UP000629371">
    <property type="component" value="Unassembled WGS sequence"/>
</dbReference>
<evidence type="ECO:0000313" key="1">
    <source>
        <dbReference type="EMBL" id="MBL1095016.1"/>
    </source>
</evidence>
<name>A0ABS1N4K6_9ACTN</name>
<sequence>MALKEIGVRVPWRGTGAARHIHDALLAERSEPYVSLMVNPLAGDGKVHRLYQSWGYEDIGRTQPPAGAPVLSAMIKPVR</sequence>
<proteinExistence type="predicted"/>
<reference evidence="1 2" key="1">
    <citation type="submission" date="2021-01" db="EMBL/GenBank/DDBJ databases">
        <title>WGS of actinomycetes isolated from Thailand.</title>
        <authorList>
            <person name="Thawai C."/>
        </authorList>
    </citation>
    <scope>NUCLEOTIDE SEQUENCE [LARGE SCALE GENOMIC DNA]</scope>
    <source>
        <strain evidence="1 2">CH9-7</strain>
    </source>
</reference>
<protein>
    <recommendedName>
        <fullName evidence="3">N-acetyltransferase domain-containing protein</fullName>
    </recommendedName>
</protein>
<organism evidence="1 2">
    <name type="scientific">Streptomyces siderophoricus</name>
    <dbReference type="NCBI Taxonomy" id="2802281"/>
    <lineage>
        <taxon>Bacteria</taxon>
        <taxon>Bacillati</taxon>
        <taxon>Actinomycetota</taxon>
        <taxon>Actinomycetes</taxon>
        <taxon>Kitasatosporales</taxon>
        <taxon>Streptomycetaceae</taxon>
        <taxon>Streptomyces</taxon>
    </lineage>
</organism>
<evidence type="ECO:0000313" key="2">
    <source>
        <dbReference type="Proteomes" id="UP000629371"/>
    </source>
</evidence>
<comment type="caution">
    <text evidence="1">The sequence shown here is derived from an EMBL/GenBank/DDBJ whole genome shotgun (WGS) entry which is preliminary data.</text>
</comment>
<evidence type="ECO:0008006" key="3">
    <source>
        <dbReference type="Google" id="ProtNLM"/>
    </source>
</evidence>
<dbReference type="EMBL" id="JAERRI010000044">
    <property type="protein sequence ID" value="MBL1095016.1"/>
    <property type="molecule type" value="Genomic_DNA"/>
</dbReference>
<dbReference type="RefSeq" id="WP_201811940.1">
    <property type="nucleotide sequence ID" value="NZ_JAERRI010000044.1"/>
</dbReference>
<dbReference type="SUPFAM" id="SSF55729">
    <property type="entry name" value="Acyl-CoA N-acyltransferases (Nat)"/>
    <property type="match status" value="1"/>
</dbReference>